<dbReference type="AlphaFoldDB" id="A0A1H0HTW9"/>
<dbReference type="CDD" id="cd00229">
    <property type="entry name" value="SGNH_hydrolase"/>
    <property type="match status" value="1"/>
</dbReference>
<reference evidence="4 5" key="1">
    <citation type="submission" date="2016-10" db="EMBL/GenBank/DDBJ databases">
        <authorList>
            <person name="Varghese N."/>
            <person name="Submissions S."/>
        </authorList>
    </citation>
    <scope>NUCLEOTIDE SEQUENCE [LARGE SCALE GENOMIC DNA]</scope>
    <source>
        <strain evidence="4 5">DSM 17584</strain>
    </source>
</reference>
<dbReference type="STRING" id="335975.SAMN04488512_101351"/>
<dbReference type="SUPFAM" id="SSF52266">
    <property type="entry name" value="SGNH hydrolase"/>
    <property type="match status" value="1"/>
</dbReference>
<keyword evidence="3" id="KW-0378">Hydrolase</keyword>
<dbReference type="GO" id="GO:0016788">
    <property type="term" value="F:hydrolase activity, acting on ester bonds"/>
    <property type="evidence" value="ECO:0007669"/>
    <property type="project" value="UniProtKB-ARBA"/>
</dbReference>
<keyword evidence="5" id="KW-1185">Reference proteome</keyword>
<evidence type="ECO:0000259" key="2">
    <source>
        <dbReference type="Pfam" id="PF13472"/>
    </source>
</evidence>
<sequence>MIKTVSSRVRLMALLLVGLALAACTDAAPKGGGDILVIGDSVMAWNGSSDQAIPDAMAIALGRNVISKAVPGAQFSNDSTLLSAVGFDIQDQYPGGRWNWIVVNGGANDLGFNDCKCGACTPVVDTLIGADAASGEVPAFLSRLRSSGAQVMWMGYYAGNGKGSFEGCRDDLVLLERRIARFAAQTPGVTFLDSEMVIDRNDPSLFASDNTHPSPKASALIGAYLAKGISARSARSQ</sequence>
<dbReference type="RefSeq" id="WP_093731619.1">
    <property type="nucleotide sequence ID" value="NZ_DRFN01000054.1"/>
</dbReference>
<accession>A0A1H0HTW9</accession>
<dbReference type="Gene3D" id="3.40.50.1110">
    <property type="entry name" value="SGNH hydrolase"/>
    <property type="match status" value="1"/>
</dbReference>
<organism evidence="3">
    <name type="scientific">Sulfitobacter litoralis</name>
    <dbReference type="NCBI Taxonomy" id="335975"/>
    <lineage>
        <taxon>Bacteria</taxon>
        <taxon>Pseudomonadati</taxon>
        <taxon>Pseudomonadota</taxon>
        <taxon>Alphaproteobacteria</taxon>
        <taxon>Rhodobacterales</taxon>
        <taxon>Roseobacteraceae</taxon>
        <taxon>Sulfitobacter</taxon>
    </lineage>
</organism>
<dbReference type="Pfam" id="PF13472">
    <property type="entry name" value="Lipase_GDSL_2"/>
    <property type="match status" value="1"/>
</dbReference>
<dbReference type="PROSITE" id="PS51257">
    <property type="entry name" value="PROKAR_LIPOPROTEIN"/>
    <property type="match status" value="1"/>
</dbReference>
<dbReference type="InterPro" id="IPR013830">
    <property type="entry name" value="SGNH_hydro"/>
</dbReference>
<evidence type="ECO:0000256" key="1">
    <source>
        <dbReference type="SAM" id="SignalP"/>
    </source>
</evidence>
<dbReference type="OrthoDB" id="7840049at2"/>
<feature type="chain" id="PRO_5044557589" evidence="1">
    <location>
        <begin position="23"/>
        <end position="237"/>
    </location>
</feature>
<dbReference type="Proteomes" id="UP000885704">
    <property type="component" value="Unassembled WGS sequence"/>
</dbReference>
<name>A0A1H0HTW9_9RHOB</name>
<reference evidence="3" key="2">
    <citation type="journal article" date="2020" name="mSystems">
        <title>Genome- and Community-Level Interaction Insights into Carbon Utilization and Element Cycling Functions of Hydrothermarchaeota in Hydrothermal Sediment.</title>
        <authorList>
            <person name="Zhou Z."/>
            <person name="Liu Y."/>
            <person name="Xu W."/>
            <person name="Pan J."/>
            <person name="Luo Z.H."/>
            <person name="Li M."/>
        </authorList>
    </citation>
    <scope>NUCLEOTIDE SEQUENCE [LARGE SCALE GENOMIC DNA]</scope>
    <source>
        <strain evidence="3">HyVt-323</strain>
    </source>
</reference>
<protein>
    <submittedName>
        <fullName evidence="4">Lysophospholipase L1</fullName>
    </submittedName>
    <submittedName>
        <fullName evidence="3">SGNH/GDSL hydrolase family protein</fullName>
    </submittedName>
</protein>
<dbReference type="InterPro" id="IPR036514">
    <property type="entry name" value="SGNH_hydro_sf"/>
</dbReference>
<dbReference type="Proteomes" id="UP000198646">
    <property type="component" value="Unassembled WGS sequence"/>
</dbReference>
<dbReference type="EMBL" id="DRFN01000054">
    <property type="protein sequence ID" value="HDZ53738.1"/>
    <property type="molecule type" value="Genomic_DNA"/>
</dbReference>
<gene>
    <name evidence="3" type="ORF">ENH63_18575</name>
    <name evidence="4" type="ORF">SAMN04488512_101351</name>
</gene>
<evidence type="ECO:0000313" key="4">
    <source>
        <dbReference type="EMBL" id="SDO22587.1"/>
    </source>
</evidence>
<comment type="caution">
    <text evidence="3">The sequence shown here is derived from an EMBL/GenBank/DDBJ whole genome shotgun (WGS) entry which is preliminary data.</text>
</comment>
<evidence type="ECO:0000313" key="5">
    <source>
        <dbReference type="Proteomes" id="UP000198646"/>
    </source>
</evidence>
<evidence type="ECO:0000313" key="3">
    <source>
        <dbReference type="EMBL" id="HDZ53738.1"/>
    </source>
</evidence>
<feature type="signal peptide" evidence="1">
    <location>
        <begin position="1"/>
        <end position="22"/>
    </location>
</feature>
<keyword evidence="1" id="KW-0732">Signal</keyword>
<dbReference type="EMBL" id="FNJD01000001">
    <property type="protein sequence ID" value="SDO22587.1"/>
    <property type="molecule type" value="Genomic_DNA"/>
</dbReference>
<feature type="domain" description="SGNH hydrolase-type esterase" evidence="2">
    <location>
        <begin position="37"/>
        <end position="218"/>
    </location>
</feature>
<proteinExistence type="predicted"/>